<keyword evidence="4 6" id="KW-0472">Membrane</keyword>
<dbReference type="PANTHER" id="PTHR23423">
    <property type="entry name" value="ORGANIC SOLUTE TRANSPORTER-RELATED"/>
    <property type="match status" value="1"/>
</dbReference>
<sequence length="458" mass="51860">MVPVYSLVAWLSTYFYKNSVYFSVIGDCYESFTISAFFALLCHYIAPNLSSQKDYFREIKPKPWVWPITWLQRIFGGENGVWRTPRSGLTWFNIVWVSVFQYCLFRVLMTIVAVITQHHNVYCEESLNPAFAHIWVLAVECVAVTIAMYCLVQFYIQIKDDISQYSPFLKILSIKLVIFLSFWQSICINLLFSAGAIKATKRIAEADLKVGLPNLLISIEMAIFAVLHLWAFAWRPYGLQNSTEVTDYYGNGKPTYQGGRWGLKALGNCLNPWDLVKAISRSMRWLFVGRKKRTLDSSYRNRGEAIGLDTTNTVPGINVTGPRPAYYSPDDEGDVLLSNAQPNPMSHPHGELSSTPPSPIDMENGRYHPTHHRMSSTALLNPSTHSPVLHSPLGNHFTNPYIVPSDTESEHHPSPTTHNAPYPPETLQHQPPMPIPESYQPPLSRGHTPPGSRTTREV</sequence>
<dbReference type="Proteomes" id="UP000325780">
    <property type="component" value="Unassembled WGS sequence"/>
</dbReference>
<proteinExistence type="predicted"/>
<feature type="transmembrane region" description="Helical" evidence="6">
    <location>
        <begin position="212"/>
        <end position="233"/>
    </location>
</feature>
<feature type="compositionally biased region" description="Polar residues" evidence="5">
    <location>
        <begin position="375"/>
        <end position="386"/>
    </location>
</feature>
<keyword evidence="8" id="KW-1185">Reference proteome</keyword>
<dbReference type="EMBL" id="ML742106">
    <property type="protein sequence ID" value="KAE8150006.1"/>
    <property type="molecule type" value="Genomic_DNA"/>
</dbReference>
<evidence type="ECO:0000256" key="5">
    <source>
        <dbReference type="SAM" id="MobiDB-lite"/>
    </source>
</evidence>
<feature type="transmembrane region" description="Helical" evidence="6">
    <location>
        <begin position="135"/>
        <end position="156"/>
    </location>
</feature>
<accession>A0A5N6TUG5</accession>
<reference evidence="7 8" key="1">
    <citation type="submission" date="2019-04" db="EMBL/GenBank/DDBJ databases">
        <title>Friends and foes A comparative genomics study of 23 Aspergillus species from section Flavi.</title>
        <authorList>
            <consortium name="DOE Joint Genome Institute"/>
            <person name="Kjaerbolling I."/>
            <person name="Vesth T."/>
            <person name="Frisvad J.C."/>
            <person name="Nybo J.L."/>
            <person name="Theobald S."/>
            <person name="Kildgaard S."/>
            <person name="Isbrandt T."/>
            <person name="Kuo A."/>
            <person name="Sato A."/>
            <person name="Lyhne E.K."/>
            <person name="Kogle M.E."/>
            <person name="Wiebenga A."/>
            <person name="Kun R.S."/>
            <person name="Lubbers R.J."/>
            <person name="Makela M.R."/>
            <person name="Barry K."/>
            <person name="Chovatia M."/>
            <person name="Clum A."/>
            <person name="Daum C."/>
            <person name="Haridas S."/>
            <person name="He G."/>
            <person name="LaButti K."/>
            <person name="Lipzen A."/>
            <person name="Mondo S."/>
            <person name="Riley R."/>
            <person name="Salamov A."/>
            <person name="Simmons B.A."/>
            <person name="Magnuson J.K."/>
            <person name="Henrissat B."/>
            <person name="Mortensen U.H."/>
            <person name="Larsen T.O."/>
            <person name="Devries R.P."/>
            <person name="Grigoriev I.V."/>
            <person name="Machida M."/>
            <person name="Baker S.E."/>
            <person name="Andersen M.R."/>
        </authorList>
    </citation>
    <scope>NUCLEOTIDE SEQUENCE [LARGE SCALE GENOMIC DNA]</scope>
    <source>
        <strain evidence="7 8">IBT 18842</strain>
    </source>
</reference>
<evidence type="ECO:0000256" key="6">
    <source>
        <dbReference type="SAM" id="Phobius"/>
    </source>
</evidence>
<evidence type="ECO:0000256" key="4">
    <source>
        <dbReference type="ARBA" id="ARBA00023136"/>
    </source>
</evidence>
<feature type="region of interest" description="Disordered" evidence="5">
    <location>
        <begin position="328"/>
        <end position="458"/>
    </location>
</feature>
<evidence type="ECO:0000313" key="8">
    <source>
        <dbReference type="Proteomes" id="UP000325780"/>
    </source>
</evidence>
<dbReference type="OrthoDB" id="5348404at2759"/>
<organism evidence="7 8">
    <name type="scientific">Aspergillus avenaceus</name>
    <dbReference type="NCBI Taxonomy" id="36643"/>
    <lineage>
        <taxon>Eukaryota</taxon>
        <taxon>Fungi</taxon>
        <taxon>Dikarya</taxon>
        <taxon>Ascomycota</taxon>
        <taxon>Pezizomycotina</taxon>
        <taxon>Eurotiomycetes</taxon>
        <taxon>Eurotiomycetidae</taxon>
        <taxon>Eurotiales</taxon>
        <taxon>Aspergillaceae</taxon>
        <taxon>Aspergillus</taxon>
        <taxon>Aspergillus subgen. Circumdati</taxon>
    </lineage>
</organism>
<comment type="subcellular location">
    <subcellularLocation>
        <location evidence="1">Membrane</location>
        <topology evidence="1">Multi-pass membrane protein</topology>
    </subcellularLocation>
</comment>
<dbReference type="Pfam" id="PF03619">
    <property type="entry name" value="Solute_trans_a"/>
    <property type="match status" value="1"/>
</dbReference>
<keyword evidence="2 6" id="KW-0812">Transmembrane</keyword>
<feature type="transmembrane region" description="Helical" evidence="6">
    <location>
        <begin position="20"/>
        <end position="46"/>
    </location>
</feature>
<dbReference type="InterPro" id="IPR005178">
    <property type="entry name" value="Ostalpha/TMEM184C"/>
</dbReference>
<feature type="transmembrane region" description="Helical" evidence="6">
    <location>
        <begin position="91"/>
        <end position="115"/>
    </location>
</feature>
<dbReference type="AlphaFoldDB" id="A0A5N6TUG5"/>
<feature type="transmembrane region" description="Helical" evidence="6">
    <location>
        <begin position="168"/>
        <end position="192"/>
    </location>
</feature>
<gene>
    <name evidence="7" type="ORF">BDV25DRAFT_140267</name>
</gene>
<protein>
    <submittedName>
        <fullName evidence="7">Organic solute transporter Ostalpha-domain-containing protein</fullName>
    </submittedName>
</protein>
<dbReference type="GO" id="GO:0016020">
    <property type="term" value="C:membrane"/>
    <property type="evidence" value="ECO:0007669"/>
    <property type="project" value="UniProtKB-SubCell"/>
</dbReference>
<keyword evidence="3 6" id="KW-1133">Transmembrane helix</keyword>
<evidence type="ECO:0000313" key="7">
    <source>
        <dbReference type="EMBL" id="KAE8150006.1"/>
    </source>
</evidence>
<evidence type="ECO:0000256" key="1">
    <source>
        <dbReference type="ARBA" id="ARBA00004141"/>
    </source>
</evidence>
<evidence type="ECO:0000256" key="3">
    <source>
        <dbReference type="ARBA" id="ARBA00022989"/>
    </source>
</evidence>
<evidence type="ECO:0000256" key="2">
    <source>
        <dbReference type="ARBA" id="ARBA00022692"/>
    </source>
</evidence>
<name>A0A5N6TUG5_ASPAV</name>
<dbReference type="SMART" id="SM01417">
    <property type="entry name" value="Solute_trans_a"/>
    <property type="match status" value="1"/>
</dbReference>